<dbReference type="GO" id="GO:0005829">
    <property type="term" value="C:cytosol"/>
    <property type="evidence" value="ECO:0007669"/>
    <property type="project" value="TreeGrafter"/>
</dbReference>
<evidence type="ECO:0000256" key="5">
    <source>
        <dbReference type="ARBA" id="ARBA00023014"/>
    </source>
</evidence>
<dbReference type="GO" id="GO:0051536">
    <property type="term" value="F:iron-sulfur cluster binding"/>
    <property type="evidence" value="ECO:0007669"/>
    <property type="project" value="UniProtKB-KW"/>
</dbReference>
<evidence type="ECO:0000256" key="3">
    <source>
        <dbReference type="ARBA" id="ARBA00022723"/>
    </source>
</evidence>
<sequence>MSNIKTLLITPPLTQLNTPYPATAYLKGFLREKNISADQVDLGLELVLKIFSVDGLTAIFDQAEEVIEEANDNAQRIFMLQDDYLETIHPVIQFLQNKDNTLAHSICQDSFLPRASRFKHVQNVDWTFGTMGINDKARYLATLYLEDLGDFIIETITEDFGFSRYAERIAMSATSFTPIDDALHEPMHLLDEWLLEILDEKLQNSQPDLVAFTVPFPGNLYGGLKCGKYIKENYPEINIAMGGGYPNTELRSLQDPRVFQYLDFITLDDGEGPLLNLLKYLEGNISSKQLQRTYMLNEEGEVHFIDQKVQDVITHSEVGTPDYSDLLLDQYLSVIDVANPMHRLWNDGRWNKLTVAHGCYWKKCTFCDISLDYIGRYDPAPAKMIVDRIEQIVNETGQTGFHFVDEAAPPLALRDIAIEIIRRGTKITWWGNIRFEKTFTPDLCALLAASGCVAVSGGIEVASDRLLELMKKGVTIKQAAQVTKAFSAAGIMVHAYLMYGFPTQNTQETIDSLEVVRQLFANHCLQSGFWHRFAMTAHAPVGLNPNDYKVEQEEFKFEGFAWNDIPHKDPTGANHERFGEGLRTSIFNYMHGLELDLPVQQWFDFSTSSTTLSPTLIEEALTENTKSDDQLVKHSVLWLGKSPMVEIDEEDQWGKLIFINKKEDLEIETSDVLADWVAGMMDSFSIYSDDPYLKIETIKDDFENETGLDFSELIESELWQILRENGLLIVRI</sequence>
<dbReference type="EMBL" id="JABAIL010000005">
    <property type="protein sequence ID" value="NLR92951.1"/>
    <property type="molecule type" value="Genomic_DNA"/>
</dbReference>
<dbReference type="SUPFAM" id="SSF102114">
    <property type="entry name" value="Radical SAM enzymes"/>
    <property type="match status" value="1"/>
</dbReference>
<dbReference type="SFLD" id="SFLDS00029">
    <property type="entry name" value="Radical_SAM"/>
    <property type="match status" value="1"/>
</dbReference>
<dbReference type="InterPro" id="IPR051198">
    <property type="entry name" value="BchE-like"/>
</dbReference>
<gene>
    <name evidence="7" type="ORF">HGP29_17195</name>
</gene>
<accession>A0A7X8SMM0</accession>
<dbReference type="RefSeq" id="WP_168883664.1">
    <property type="nucleotide sequence ID" value="NZ_JABAIL010000005.1"/>
</dbReference>
<reference evidence="7 8" key="1">
    <citation type="submission" date="2020-04" db="EMBL/GenBank/DDBJ databases">
        <title>Flammeovirga sp. SR4, a novel species isolated from seawater.</title>
        <authorList>
            <person name="Wang X."/>
        </authorList>
    </citation>
    <scope>NUCLEOTIDE SEQUENCE [LARGE SCALE GENOMIC DNA]</scope>
    <source>
        <strain evidence="7 8">SR4</strain>
    </source>
</reference>
<dbReference type="PROSITE" id="PS51918">
    <property type="entry name" value="RADICAL_SAM"/>
    <property type="match status" value="1"/>
</dbReference>
<dbReference type="GO" id="GO:0046872">
    <property type="term" value="F:metal ion binding"/>
    <property type="evidence" value="ECO:0007669"/>
    <property type="project" value="UniProtKB-KW"/>
</dbReference>
<protein>
    <submittedName>
        <fullName evidence="7">Radical SAM protein</fullName>
    </submittedName>
</protein>
<keyword evidence="4" id="KW-0408">Iron</keyword>
<comment type="cofactor">
    <cofactor evidence="1">
        <name>[4Fe-4S] cluster</name>
        <dbReference type="ChEBI" id="CHEBI:49883"/>
    </cofactor>
</comment>
<evidence type="ECO:0000256" key="4">
    <source>
        <dbReference type="ARBA" id="ARBA00023004"/>
    </source>
</evidence>
<name>A0A7X8SMM0_9BACT</name>
<dbReference type="InterPro" id="IPR007197">
    <property type="entry name" value="rSAM"/>
</dbReference>
<dbReference type="Proteomes" id="UP000585050">
    <property type="component" value="Unassembled WGS sequence"/>
</dbReference>
<dbReference type="Pfam" id="PF04055">
    <property type="entry name" value="Radical_SAM"/>
    <property type="match status" value="1"/>
</dbReference>
<keyword evidence="8" id="KW-1185">Reference proteome</keyword>
<dbReference type="SMART" id="SM00729">
    <property type="entry name" value="Elp3"/>
    <property type="match status" value="1"/>
</dbReference>
<comment type="caution">
    <text evidence="7">The sequence shown here is derived from an EMBL/GenBank/DDBJ whole genome shotgun (WGS) entry which is preliminary data.</text>
</comment>
<dbReference type="Gene3D" id="3.80.30.20">
    <property type="entry name" value="tm_1862 like domain"/>
    <property type="match status" value="1"/>
</dbReference>
<evidence type="ECO:0000256" key="1">
    <source>
        <dbReference type="ARBA" id="ARBA00001966"/>
    </source>
</evidence>
<dbReference type="PANTHER" id="PTHR43409:SF7">
    <property type="entry name" value="BLL1977 PROTEIN"/>
    <property type="match status" value="1"/>
</dbReference>
<feature type="domain" description="Radical SAM core" evidence="6">
    <location>
        <begin position="345"/>
        <end position="573"/>
    </location>
</feature>
<dbReference type="GO" id="GO:0003824">
    <property type="term" value="F:catalytic activity"/>
    <property type="evidence" value="ECO:0007669"/>
    <property type="project" value="InterPro"/>
</dbReference>
<dbReference type="InterPro" id="IPR023404">
    <property type="entry name" value="rSAM_horseshoe"/>
</dbReference>
<dbReference type="SFLD" id="SFLDG01082">
    <property type="entry name" value="B12-binding_domain_containing"/>
    <property type="match status" value="1"/>
</dbReference>
<keyword evidence="3" id="KW-0479">Metal-binding</keyword>
<dbReference type="InterPro" id="IPR006638">
    <property type="entry name" value="Elp3/MiaA/NifB-like_rSAM"/>
</dbReference>
<evidence type="ECO:0000313" key="8">
    <source>
        <dbReference type="Proteomes" id="UP000585050"/>
    </source>
</evidence>
<keyword evidence="5" id="KW-0411">Iron-sulfur</keyword>
<evidence type="ECO:0000259" key="6">
    <source>
        <dbReference type="PROSITE" id="PS51918"/>
    </source>
</evidence>
<dbReference type="AlphaFoldDB" id="A0A7X8SMM0"/>
<keyword evidence="2" id="KW-0949">S-adenosyl-L-methionine</keyword>
<dbReference type="InterPro" id="IPR058240">
    <property type="entry name" value="rSAM_sf"/>
</dbReference>
<evidence type="ECO:0000313" key="7">
    <source>
        <dbReference type="EMBL" id="NLR92951.1"/>
    </source>
</evidence>
<organism evidence="7 8">
    <name type="scientific">Flammeovirga agarivorans</name>
    <dbReference type="NCBI Taxonomy" id="2726742"/>
    <lineage>
        <taxon>Bacteria</taxon>
        <taxon>Pseudomonadati</taxon>
        <taxon>Bacteroidota</taxon>
        <taxon>Cytophagia</taxon>
        <taxon>Cytophagales</taxon>
        <taxon>Flammeovirgaceae</taxon>
        <taxon>Flammeovirga</taxon>
    </lineage>
</organism>
<dbReference type="PANTHER" id="PTHR43409">
    <property type="entry name" value="ANAEROBIC MAGNESIUM-PROTOPORPHYRIN IX MONOMETHYL ESTER CYCLASE-RELATED"/>
    <property type="match status" value="1"/>
</dbReference>
<evidence type="ECO:0000256" key="2">
    <source>
        <dbReference type="ARBA" id="ARBA00022691"/>
    </source>
</evidence>
<proteinExistence type="predicted"/>